<name>A0A1Q8QHL1_9FIRM</name>
<keyword evidence="3" id="KW-1185">Reference proteome</keyword>
<keyword evidence="1" id="KW-1133">Transmembrane helix</keyword>
<organism evidence="2 3">
    <name type="scientific">Desulfosporosinus metallidurans</name>
    <dbReference type="NCBI Taxonomy" id="1888891"/>
    <lineage>
        <taxon>Bacteria</taxon>
        <taxon>Bacillati</taxon>
        <taxon>Bacillota</taxon>
        <taxon>Clostridia</taxon>
        <taxon>Eubacteriales</taxon>
        <taxon>Desulfitobacteriaceae</taxon>
        <taxon>Desulfosporosinus</taxon>
    </lineage>
</organism>
<dbReference type="EMBL" id="MLBF01000069">
    <property type="protein sequence ID" value="OLN26811.1"/>
    <property type="molecule type" value="Genomic_DNA"/>
</dbReference>
<keyword evidence="1" id="KW-0472">Membrane</keyword>
<protein>
    <submittedName>
        <fullName evidence="2">Uncharacterized protein</fullName>
    </submittedName>
</protein>
<reference evidence="2 3" key="1">
    <citation type="submission" date="2016-09" db="EMBL/GenBank/DDBJ databases">
        <title>Complete genome of Desulfosporosinus sp. OL.</title>
        <authorList>
            <person name="Mardanov A."/>
            <person name="Beletsky A."/>
            <person name="Panova A."/>
            <person name="Karnachuk O."/>
            <person name="Ravin N."/>
        </authorList>
    </citation>
    <scope>NUCLEOTIDE SEQUENCE [LARGE SCALE GENOMIC DNA]</scope>
    <source>
        <strain evidence="2 3">OL</strain>
    </source>
</reference>
<dbReference type="STRING" id="1888891.DSOL_4835"/>
<evidence type="ECO:0000313" key="3">
    <source>
        <dbReference type="Proteomes" id="UP000186102"/>
    </source>
</evidence>
<evidence type="ECO:0000256" key="1">
    <source>
        <dbReference type="SAM" id="Phobius"/>
    </source>
</evidence>
<gene>
    <name evidence="2" type="ORF">DSOL_4835</name>
</gene>
<dbReference type="AlphaFoldDB" id="A0A1Q8QHL1"/>
<dbReference type="Proteomes" id="UP000186102">
    <property type="component" value="Unassembled WGS sequence"/>
</dbReference>
<comment type="caution">
    <text evidence="2">The sequence shown here is derived from an EMBL/GenBank/DDBJ whole genome shotgun (WGS) entry which is preliminary data.</text>
</comment>
<dbReference type="Gene3D" id="3.40.30.10">
    <property type="entry name" value="Glutaredoxin"/>
    <property type="match status" value="1"/>
</dbReference>
<feature type="transmembrane region" description="Helical" evidence="1">
    <location>
        <begin position="7"/>
        <end position="26"/>
    </location>
</feature>
<dbReference type="OrthoDB" id="1799513at2"/>
<evidence type="ECO:0000313" key="2">
    <source>
        <dbReference type="EMBL" id="OLN26811.1"/>
    </source>
</evidence>
<accession>A0A1Q8QHL1</accession>
<sequence length="60" mass="6773">MKTRAKVLILVIVGVLAIMALVIPRFTGPTEFHVTNQPQVAFEKAKKSGKPIFLEFYAKW</sequence>
<proteinExistence type="predicted"/>
<keyword evidence="1" id="KW-0812">Transmembrane</keyword>